<dbReference type="PROSITE" id="PS00710">
    <property type="entry name" value="PGM_PMM"/>
    <property type="match status" value="1"/>
</dbReference>
<dbReference type="PANTHER" id="PTHR43771">
    <property type="entry name" value="PHOSPHOMANNOMUTASE"/>
    <property type="match status" value="1"/>
</dbReference>
<dbReference type="Pfam" id="PF02879">
    <property type="entry name" value="PGM_PMM_II"/>
    <property type="match status" value="1"/>
</dbReference>
<evidence type="ECO:0000259" key="8">
    <source>
        <dbReference type="Pfam" id="PF02878"/>
    </source>
</evidence>
<evidence type="ECO:0000259" key="9">
    <source>
        <dbReference type="Pfam" id="PF02879"/>
    </source>
</evidence>
<dbReference type="EMBL" id="LCDD01000007">
    <property type="protein sequence ID" value="KKS47249.1"/>
    <property type="molecule type" value="Genomic_DNA"/>
</dbReference>
<keyword evidence="3" id="KW-0597">Phosphoprotein</keyword>
<evidence type="ECO:0000256" key="1">
    <source>
        <dbReference type="ARBA" id="ARBA00001946"/>
    </source>
</evidence>
<dbReference type="SUPFAM" id="SSF53738">
    <property type="entry name" value="Phosphoglucomutase, first 3 domains"/>
    <property type="match status" value="3"/>
</dbReference>
<evidence type="ECO:0000313" key="11">
    <source>
        <dbReference type="EMBL" id="KKS47249.1"/>
    </source>
</evidence>
<dbReference type="Proteomes" id="UP000034320">
    <property type="component" value="Unassembled WGS sequence"/>
</dbReference>
<keyword evidence="5 7" id="KW-0460">Magnesium</keyword>
<comment type="similarity">
    <text evidence="2 7">Belongs to the phosphohexose mutase family.</text>
</comment>
<proteinExistence type="inferred from homology"/>
<dbReference type="InterPro" id="IPR005845">
    <property type="entry name" value="A-D-PHexomutase_a/b/a-II"/>
</dbReference>
<comment type="cofactor">
    <cofactor evidence="1">
        <name>Mg(2+)</name>
        <dbReference type="ChEBI" id="CHEBI:18420"/>
    </cofactor>
</comment>
<evidence type="ECO:0000256" key="6">
    <source>
        <dbReference type="ARBA" id="ARBA00023235"/>
    </source>
</evidence>
<feature type="domain" description="Alpha-D-phosphohexomutase alpha/beta/alpha" evidence="10">
    <location>
        <begin position="260"/>
        <end position="369"/>
    </location>
</feature>
<dbReference type="InterPro" id="IPR005846">
    <property type="entry name" value="A-D-PHexomutase_a/b/a-III"/>
</dbReference>
<evidence type="ECO:0000256" key="5">
    <source>
        <dbReference type="ARBA" id="ARBA00022842"/>
    </source>
</evidence>
<reference evidence="11 12" key="1">
    <citation type="journal article" date="2015" name="Nature">
        <title>rRNA introns, odd ribosomes, and small enigmatic genomes across a large radiation of phyla.</title>
        <authorList>
            <person name="Brown C.T."/>
            <person name="Hug L.A."/>
            <person name="Thomas B.C."/>
            <person name="Sharon I."/>
            <person name="Castelle C.J."/>
            <person name="Singh A."/>
            <person name="Wilkins M.J."/>
            <person name="Williams K.H."/>
            <person name="Banfield J.F."/>
        </authorList>
    </citation>
    <scope>NUCLEOTIDE SEQUENCE [LARGE SCALE GENOMIC DNA]</scope>
</reference>
<evidence type="ECO:0000256" key="7">
    <source>
        <dbReference type="RuleBase" id="RU004326"/>
    </source>
</evidence>
<dbReference type="GO" id="GO:0000287">
    <property type="term" value="F:magnesium ion binding"/>
    <property type="evidence" value="ECO:0007669"/>
    <property type="project" value="InterPro"/>
</dbReference>
<dbReference type="PANTHER" id="PTHR43771:SF1">
    <property type="entry name" value="PHOSPHOMANNOMUTASE"/>
    <property type="match status" value="1"/>
</dbReference>
<dbReference type="InterPro" id="IPR005841">
    <property type="entry name" value="Alpha-D-phosphohexomutase_SF"/>
</dbReference>
<evidence type="ECO:0000259" key="10">
    <source>
        <dbReference type="Pfam" id="PF02880"/>
    </source>
</evidence>
<dbReference type="InterPro" id="IPR016055">
    <property type="entry name" value="A-D-PHexomutase_a/b/a-I/II/III"/>
</dbReference>
<evidence type="ECO:0000256" key="2">
    <source>
        <dbReference type="ARBA" id="ARBA00010231"/>
    </source>
</evidence>
<dbReference type="AlphaFoldDB" id="A0A0G0ZEZ6"/>
<feature type="domain" description="Alpha-D-phosphohexomutase alpha/beta/alpha" evidence="9">
    <location>
        <begin position="156"/>
        <end position="255"/>
    </location>
</feature>
<evidence type="ECO:0000256" key="4">
    <source>
        <dbReference type="ARBA" id="ARBA00022723"/>
    </source>
</evidence>
<dbReference type="Pfam" id="PF02880">
    <property type="entry name" value="PGM_PMM_III"/>
    <property type="match status" value="1"/>
</dbReference>
<keyword evidence="4 7" id="KW-0479">Metal-binding</keyword>
<dbReference type="Gene3D" id="3.30.310.50">
    <property type="entry name" value="Alpha-D-phosphohexomutase, C-terminal domain"/>
    <property type="match status" value="1"/>
</dbReference>
<accession>A0A0G0ZEZ6</accession>
<dbReference type="GO" id="GO:0005975">
    <property type="term" value="P:carbohydrate metabolic process"/>
    <property type="evidence" value="ECO:0007669"/>
    <property type="project" value="InterPro"/>
</dbReference>
<protein>
    <submittedName>
        <fullName evidence="11">Phosphomannomutase</fullName>
    </submittedName>
</protein>
<dbReference type="InterPro" id="IPR016066">
    <property type="entry name" value="A-D-PHexomutase_CS"/>
</dbReference>
<dbReference type="InterPro" id="IPR036900">
    <property type="entry name" value="A-D-PHexomutase_C_sf"/>
</dbReference>
<evidence type="ECO:0000313" key="12">
    <source>
        <dbReference type="Proteomes" id="UP000034320"/>
    </source>
</evidence>
<dbReference type="Pfam" id="PF02878">
    <property type="entry name" value="PGM_PMM_I"/>
    <property type="match status" value="1"/>
</dbReference>
<dbReference type="InterPro" id="IPR005844">
    <property type="entry name" value="A-D-PHexomutase_a/b/a-I"/>
</dbReference>
<organism evidence="11 12">
    <name type="scientific">Candidatus Gottesmanbacteria bacterium GW2011_GWA2_42_18</name>
    <dbReference type="NCBI Taxonomy" id="1618442"/>
    <lineage>
        <taxon>Bacteria</taxon>
        <taxon>Candidatus Gottesmaniibacteriota</taxon>
    </lineage>
</organism>
<dbReference type="Gene3D" id="3.40.120.10">
    <property type="entry name" value="Alpha-D-Glucose-1,6-Bisphosphate, subunit A, domain 3"/>
    <property type="match status" value="3"/>
</dbReference>
<evidence type="ECO:0000256" key="3">
    <source>
        <dbReference type="ARBA" id="ARBA00022553"/>
    </source>
</evidence>
<comment type="caution">
    <text evidence="11">The sequence shown here is derived from an EMBL/GenBank/DDBJ whole genome shotgun (WGS) entry which is preliminary data.</text>
</comment>
<dbReference type="PATRIC" id="fig|1618442.3.peg.381"/>
<sequence>MAKIKIAQSIFRDYDIRGVYPGEVNKETYYILGRAIASYLKVREISVGYDARLSSKELFAGLTAGLTDQGTDVIDLGMISTEMNYYASGRYGFPASIIISASHNPPQYNGLKIVKKGVVPLHGTFGLPEIKELALKGQFPEVSAKGKIRQMDIYNDWIAHLLTFINPEKIISLKTVVDAGNGMAGPTWEKIAKKIKLNIIPLFFEPDGHFPNHLPDPLNPRNLESLGRKIRETQADCGIALDGDADRMFVVDDKGKFLPGSITCAILAEHLLSKKGPAKVLYSVTSGKIVAEIVGKMKGKAIKTRVGHSYIKTEMKKQNALFAGEHSGHFYFRDNYFADSSTIAGLLMLEFLAEKKNKLSEIRQKYEKYVSSGEINFEVDTPDTFLDNLTEYYTKRNPDLIDGVTVDFGSWWFNVRSSKTEALVRLNMEAENRQLFKEKLTDIMAVLQELGAREKKG</sequence>
<dbReference type="GO" id="GO:0016868">
    <property type="term" value="F:intramolecular phosphotransferase activity"/>
    <property type="evidence" value="ECO:0007669"/>
    <property type="project" value="InterPro"/>
</dbReference>
<keyword evidence="6" id="KW-0413">Isomerase</keyword>
<gene>
    <name evidence="11" type="ORF">UV09_C0007G0009</name>
</gene>
<dbReference type="CDD" id="cd03089">
    <property type="entry name" value="PMM_PGM"/>
    <property type="match status" value="1"/>
</dbReference>
<name>A0A0G0ZEZ6_9BACT</name>
<dbReference type="PRINTS" id="PR00509">
    <property type="entry name" value="PGMPMM"/>
</dbReference>
<feature type="domain" description="Alpha-D-phosphohexomutase alpha/beta/alpha" evidence="8">
    <location>
        <begin position="10"/>
        <end position="124"/>
    </location>
</feature>
<dbReference type="SUPFAM" id="SSF55957">
    <property type="entry name" value="Phosphoglucomutase, C-terminal domain"/>
    <property type="match status" value="1"/>
</dbReference>